<dbReference type="AlphaFoldDB" id="A0A9P6SQZ4"/>
<dbReference type="PANTHER" id="PTHR15131:SF3">
    <property type="entry name" value="SNRNA-ACTIVATING PROTEIN COMPLEX SUBUNIT 1"/>
    <property type="match status" value="1"/>
</dbReference>
<dbReference type="PANTHER" id="PTHR15131">
    <property type="entry name" value="SMALL NUCLEAR RNA ACTIVATING COMPLEX, POLYPEPTIDE 1"/>
    <property type="match status" value="1"/>
</dbReference>
<organism evidence="2 3">
    <name type="scientific">Modicella reniformis</name>
    <dbReference type="NCBI Taxonomy" id="1440133"/>
    <lineage>
        <taxon>Eukaryota</taxon>
        <taxon>Fungi</taxon>
        <taxon>Fungi incertae sedis</taxon>
        <taxon>Mucoromycota</taxon>
        <taxon>Mortierellomycotina</taxon>
        <taxon>Mortierellomycetes</taxon>
        <taxon>Mortierellales</taxon>
        <taxon>Mortierellaceae</taxon>
        <taxon>Modicella</taxon>
    </lineage>
</organism>
<evidence type="ECO:0000313" key="2">
    <source>
        <dbReference type="EMBL" id="KAF9988531.1"/>
    </source>
</evidence>
<feature type="compositionally biased region" description="Polar residues" evidence="1">
    <location>
        <begin position="342"/>
        <end position="370"/>
    </location>
</feature>
<evidence type="ECO:0000256" key="1">
    <source>
        <dbReference type="SAM" id="MobiDB-lite"/>
    </source>
</evidence>
<comment type="caution">
    <text evidence="2">The sequence shown here is derived from an EMBL/GenBank/DDBJ whole genome shotgun (WGS) entry which is preliminary data.</text>
</comment>
<feature type="compositionally biased region" description="Basic and acidic residues" evidence="1">
    <location>
        <begin position="530"/>
        <end position="540"/>
    </location>
</feature>
<dbReference type="GO" id="GO:0042795">
    <property type="term" value="P:snRNA transcription by RNA polymerase II"/>
    <property type="evidence" value="ECO:0007669"/>
    <property type="project" value="TreeGrafter"/>
</dbReference>
<feature type="region of interest" description="Disordered" evidence="1">
    <location>
        <begin position="335"/>
        <end position="370"/>
    </location>
</feature>
<keyword evidence="3" id="KW-1185">Reference proteome</keyword>
<gene>
    <name evidence="2" type="primary">SNAPC1</name>
    <name evidence="2" type="ORF">BGZ65_000601</name>
</gene>
<protein>
    <submittedName>
        <fullName evidence="2">Small nuclear RNA activating complex, polypeptide 1, 43kDa</fullName>
    </submittedName>
</protein>
<feature type="region of interest" description="Disordered" evidence="1">
    <location>
        <begin position="459"/>
        <end position="565"/>
    </location>
</feature>
<evidence type="ECO:0000313" key="3">
    <source>
        <dbReference type="Proteomes" id="UP000749646"/>
    </source>
</evidence>
<dbReference type="InterPro" id="IPR019188">
    <property type="entry name" value="SNAPC1"/>
</dbReference>
<dbReference type="EMBL" id="JAAAHW010003123">
    <property type="protein sequence ID" value="KAF9988531.1"/>
    <property type="molecule type" value="Genomic_DNA"/>
</dbReference>
<dbReference type="Proteomes" id="UP000749646">
    <property type="component" value="Unassembled WGS sequence"/>
</dbReference>
<feature type="compositionally biased region" description="Basic and acidic residues" evidence="1">
    <location>
        <begin position="547"/>
        <end position="565"/>
    </location>
</feature>
<dbReference type="GO" id="GO:0043565">
    <property type="term" value="F:sequence-specific DNA binding"/>
    <property type="evidence" value="ECO:0007669"/>
    <property type="project" value="TreeGrafter"/>
</dbReference>
<feature type="compositionally biased region" description="Basic and acidic residues" evidence="1">
    <location>
        <begin position="469"/>
        <end position="489"/>
    </location>
</feature>
<dbReference type="GO" id="GO:0019185">
    <property type="term" value="C:snRNA-activating protein complex"/>
    <property type="evidence" value="ECO:0007669"/>
    <property type="project" value="TreeGrafter"/>
</dbReference>
<feature type="region of interest" description="Disordered" evidence="1">
    <location>
        <begin position="1"/>
        <end position="21"/>
    </location>
</feature>
<dbReference type="OrthoDB" id="20127at2759"/>
<name>A0A9P6SQZ4_9FUNG</name>
<proteinExistence type="predicted"/>
<reference evidence="2" key="1">
    <citation type="journal article" date="2020" name="Fungal Divers.">
        <title>Resolving the Mortierellaceae phylogeny through synthesis of multi-gene phylogenetics and phylogenomics.</title>
        <authorList>
            <person name="Vandepol N."/>
            <person name="Liber J."/>
            <person name="Desiro A."/>
            <person name="Na H."/>
            <person name="Kennedy M."/>
            <person name="Barry K."/>
            <person name="Grigoriev I.V."/>
            <person name="Miller A.N."/>
            <person name="O'Donnell K."/>
            <person name="Stajich J.E."/>
            <person name="Bonito G."/>
        </authorList>
    </citation>
    <scope>NUCLEOTIDE SEQUENCE</scope>
    <source>
        <strain evidence="2">MES-2147</strain>
    </source>
</reference>
<sequence length="565" mass="64290">MSSFGPSFRDDRESSLATTRTGAPAALTGTRFEARQARSQRSIPSTTDCVILGRTGVYVRALHDDVQKLIRSYEEKQCIDFPTFSGIWEDQEFSLIHFGCGIAGEQFMGVLYERFLEYLSLDEGFAAQVGAIFGMYLLYFTQPTVSKKVPIRLTMLAWQNLEMLYQLGFEYDATDLIFIIHRLRERSAFIYVAENPSLTKELKQENQDLRDRTEKTLIRMEKKMNESFFVPYHNMLTDLKTIASHYFQTKADIASVSLAKRASEMVMARLVESKPPNLDLCGVKPIPTFLIPRPSDDEDDAMEPANETIATNGSTSDQDDETMDDESLLANKRPLPILEDSMASSQSITSPRDNSTITTEESSLPASVSVSAGLYGNQMRRRPDSGREVSESAPRIATVPLPSAFPQSMLQASTTIFPVYVEDISKRYYRNRMARQEFAAAGGLPQNDYGFPQMHMTVRRRRWTTNRKGNRDTAHRNTRQETDLNEPKKGPSTRSVKRRKKQRREAPETLLDPGQEEVDQYQVQSQGQEEGSRRNDRILQEDQDQVSEDHNQEEKPAQKEDQEEG</sequence>
<accession>A0A9P6SQZ4</accession>
<dbReference type="GO" id="GO:0042796">
    <property type="term" value="P:snRNA transcription by RNA polymerase III"/>
    <property type="evidence" value="ECO:0007669"/>
    <property type="project" value="TreeGrafter"/>
</dbReference>
<dbReference type="Pfam" id="PF09808">
    <property type="entry name" value="SNAPC1"/>
    <property type="match status" value="1"/>
</dbReference>